<accession>A0A024U4I1</accession>
<reference evidence="1" key="1">
    <citation type="submission" date="2013-12" db="EMBL/GenBank/DDBJ databases">
        <title>The Genome Sequence of Aphanomyces invadans NJM9701.</title>
        <authorList>
            <consortium name="The Broad Institute Genomics Platform"/>
            <person name="Russ C."/>
            <person name="Tyler B."/>
            <person name="van West P."/>
            <person name="Dieguez-Uribeondo J."/>
            <person name="Young S.K."/>
            <person name="Zeng Q."/>
            <person name="Gargeya S."/>
            <person name="Fitzgerald M."/>
            <person name="Abouelleil A."/>
            <person name="Alvarado L."/>
            <person name="Chapman S.B."/>
            <person name="Gainer-Dewar J."/>
            <person name="Goldberg J."/>
            <person name="Griggs A."/>
            <person name="Gujja S."/>
            <person name="Hansen M."/>
            <person name="Howarth C."/>
            <person name="Imamovic A."/>
            <person name="Ireland A."/>
            <person name="Larimer J."/>
            <person name="McCowan C."/>
            <person name="Murphy C."/>
            <person name="Pearson M."/>
            <person name="Poon T.W."/>
            <person name="Priest M."/>
            <person name="Roberts A."/>
            <person name="Saif S."/>
            <person name="Shea T."/>
            <person name="Sykes S."/>
            <person name="Wortman J."/>
            <person name="Nusbaum C."/>
            <person name="Birren B."/>
        </authorList>
    </citation>
    <scope>NUCLEOTIDE SEQUENCE [LARGE SCALE GENOMIC DNA]</scope>
    <source>
        <strain evidence="1">NJM9701</strain>
    </source>
</reference>
<name>A0A024U4I1_9STRA</name>
<dbReference type="STRING" id="157072.A0A024U4I1"/>
<dbReference type="AlphaFoldDB" id="A0A024U4I1"/>
<evidence type="ECO:0000313" key="1">
    <source>
        <dbReference type="EMBL" id="ETW00508.1"/>
    </source>
</evidence>
<dbReference type="OrthoDB" id="8186546at2759"/>
<dbReference type="EMBL" id="KI913964">
    <property type="protein sequence ID" value="ETW00508.1"/>
    <property type="molecule type" value="Genomic_DNA"/>
</dbReference>
<protein>
    <recommendedName>
        <fullName evidence="2">Neurochondrin</fullName>
    </recommendedName>
</protein>
<dbReference type="VEuPathDB" id="FungiDB:H310_07121"/>
<evidence type="ECO:0008006" key="2">
    <source>
        <dbReference type="Google" id="ProtNLM"/>
    </source>
</evidence>
<dbReference type="PANTHER" id="PTHR13109:SF7">
    <property type="entry name" value="NEUROCHONDRIN"/>
    <property type="match status" value="1"/>
</dbReference>
<sequence length="647" mass="69476">MGVATIEEADDPKLAQCLAILAGKTDEHKFAGLLMVAKHLQCEDEAALRRIRKAVLDTTGVSFFVRLLQTQGRGGCADNVETDARVSPFQSLALNLISSFCQDTSLAREFATTAVITVVLDVIPAAVSTGNAAVLQDCVHILHGLLPFDALKMNATWKATLVQQIHLCCVSNTDSDPMLCPLLSVLQASPEVSADALTSLCASFAAISTPSTGKARLQDYFIATLESHSPSTIASNVVLLARGLFGTWPAHVHDDGARRDSSLQLLALLLSYCGSNWLFHSELPWVLVSLQLAAIEAKLLLDDAERILIDHIVTPTPPEADEVKVLQRVHSLLPASYGILESILGGLMVEENASALSHTTLLQLKEVLGQVFTVVIEFITTCRDALRSSHLTFSMKDLDPIVLATIRVLGAWMAEETDLLTDQLVALVPFLVTYSPTSSMPVYPMSNVEEPWDSDDEVDDESSAPSLATGTDVMQFLLPGLLQLTATDGGATAVATDDAVLQKILQFTGVVCTRMVAESTASSAHGDLGEGVGTLTMCLGICLNVLLLATPSSACHRLFVKALPMWQSLAILSWRHVVVNNADVDARASDMYLMLLHIVSAMALVQPTAMAATSQLAACSTWLKDHPPSMACEGAWDLHELAMRVMK</sequence>
<proteinExistence type="predicted"/>
<gene>
    <name evidence="1" type="ORF">H310_07121</name>
</gene>
<dbReference type="RefSeq" id="XP_008870643.1">
    <property type="nucleotide sequence ID" value="XM_008872421.1"/>
</dbReference>
<dbReference type="GeneID" id="20084171"/>
<dbReference type="PANTHER" id="PTHR13109">
    <property type="entry name" value="NEUROCHONDRIN"/>
    <property type="match status" value="1"/>
</dbReference>
<dbReference type="Pfam" id="PF05536">
    <property type="entry name" value="Neurochondrin"/>
    <property type="match status" value="2"/>
</dbReference>
<dbReference type="eggNOG" id="KOG2611">
    <property type="taxonomic scope" value="Eukaryota"/>
</dbReference>
<dbReference type="InterPro" id="IPR008709">
    <property type="entry name" value="Neurochondrin"/>
</dbReference>
<organism evidence="1">
    <name type="scientific">Aphanomyces invadans</name>
    <dbReference type="NCBI Taxonomy" id="157072"/>
    <lineage>
        <taxon>Eukaryota</taxon>
        <taxon>Sar</taxon>
        <taxon>Stramenopiles</taxon>
        <taxon>Oomycota</taxon>
        <taxon>Saprolegniomycetes</taxon>
        <taxon>Saprolegniales</taxon>
        <taxon>Verrucalvaceae</taxon>
        <taxon>Aphanomyces</taxon>
    </lineage>
</organism>